<accession>I1C7H7</accession>
<reference evidence="2 3" key="1">
    <citation type="journal article" date="2009" name="PLoS Genet.">
        <title>Genomic analysis of the basal lineage fungus Rhizopus oryzae reveals a whole-genome duplication.</title>
        <authorList>
            <person name="Ma L.-J."/>
            <person name="Ibrahim A.S."/>
            <person name="Skory C."/>
            <person name="Grabherr M.G."/>
            <person name="Burger G."/>
            <person name="Butler M."/>
            <person name="Elias M."/>
            <person name="Idnurm A."/>
            <person name="Lang B.F."/>
            <person name="Sone T."/>
            <person name="Abe A."/>
            <person name="Calvo S.E."/>
            <person name="Corrochano L.M."/>
            <person name="Engels R."/>
            <person name="Fu J."/>
            <person name="Hansberg W."/>
            <person name="Kim J.-M."/>
            <person name="Kodira C.D."/>
            <person name="Koehrsen M.J."/>
            <person name="Liu B."/>
            <person name="Miranda-Saavedra D."/>
            <person name="O'Leary S."/>
            <person name="Ortiz-Castellanos L."/>
            <person name="Poulter R."/>
            <person name="Rodriguez-Romero J."/>
            <person name="Ruiz-Herrera J."/>
            <person name="Shen Y.-Q."/>
            <person name="Zeng Q."/>
            <person name="Galagan J."/>
            <person name="Birren B.W."/>
            <person name="Cuomo C.A."/>
            <person name="Wickes B.L."/>
        </authorList>
    </citation>
    <scope>NUCLEOTIDE SEQUENCE [LARGE SCALE GENOMIC DNA]</scope>
    <source>
        <strain evidence="3">RA 99-880 / ATCC MYA-4621 / FGSC 9543 / NRRL 43880</strain>
    </source>
</reference>
<protein>
    <submittedName>
        <fullName evidence="2">Uncharacterized protein</fullName>
    </submittedName>
</protein>
<sequence length="84" mass="9919">MGVVELTLHKPKAVHRKGSRLKKKRKRRDGKTEEAEVNSRVGTRSYKCTFFRIKCRDSKSNPNLYYKATYLYNQIIHHLLSPQI</sequence>
<proteinExistence type="predicted"/>
<evidence type="ECO:0000256" key="1">
    <source>
        <dbReference type="SAM" id="MobiDB-lite"/>
    </source>
</evidence>
<dbReference type="EMBL" id="CH476737">
    <property type="protein sequence ID" value="EIE84407.1"/>
    <property type="molecule type" value="Genomic_DNA"/>
</dbReference>
<evidence type="ECO:0000313" key="3">
    <source>
        <dbReference type="Proteomes" id="UP000009138"/>
    </source>
</evidence>
<dbReference type="GeneID" id="93616083"/>
<evidence type="ECO:0000313" key="2">
    <source>
        <dbReference type="EMBL" id="EIE84407.1"/>
    </source>
</evidence>
<feature type="compositionally biased region" description="Basic residues" evidence="1">
    <location>
        <begin position="12"/>
        <end position="29"/>
    </location>
</feature>
<dbReference type="InParanoid" id="I1C7H7"/>
<name>I1C7H7_RHIO9</name>
<gene>
    <name evidence="2" type="ORF">RO3G_09117</name>
</gene>
<dbReference type="AlphaFoldDB" id="I1C7H7"/>
<dbReference type="Proteomes" id="UP000009138">
    <property type="component" value="Unassembled WGS sequence"/>
</dbReference>
<dbReference type="RefSeq" id="XP_067519803.1">
    <property type="nucleotide sequence ID" value="XM_067663702.1"/>
</dbReference>
<organism evidence="2 3">
    <name type="scientific">Rhizopus delemar (strain RA 99-880 / ATCC MYA-4621 / FGSC 9543 / NRRL 43880)</name>
    <name type="common">Mucormycosis agent</name>
    <name type="synonym">Rhizopus arrhizus var. delemar</name>
    <dbReference type="NCBI Taxonomy" id="246409"/>
    <lineage>
        <taxon>Eukaryota</taxon>
        <taxon>Fungi</taxon>
        <taxon>Fungi incertae sedis</taxon>
        <taxon>Mucoromycota</taxon>
        <taxon>Mucoromycotina</taxon>
        <taxon>Mucoromycetes</taxon>
        <taxon>Mucorales</taxon>
        <taxon>Mucorineae</taxon>
        <taxon>Rhizopodaceae</taxon>
        <taxon>Rhizopus</taxon>
    </lineage>
</organism>
<feature type="region of interest" description="Disordered" evidence="1">
    <location>
        <begin position="12"/>
        <end position="37"/>
    </location>
</feature>
<keyword evidence="3" id="KW-1185">Reference proteome</keyword>
<dbReference type="VEuPathDB" id="FungiDB:RO3G_09117"/>